<organism evidence="1 2">
    <name type="scientific">Lentinula lateritia</name>
    <dbReference type="NCBI Taxonomy" id="40482"/>
    <lineage>
        <taxon>Eukaryota</taxon>
        <taxon>Fungi</taxon>
        <taxon>Dikarya</taxon>
        <taxon>Basidiomycota</taxon>
        <taxon>Agaricomycotina</taxon>
        <taxon>Agaricomycetes</taxon>
        <taxon>Agaricomycetidae</taxon>
        <taxon>Agaricales</taxon>
        <taxon>Marasmiineae</taxon>
        <taxon>Omphalotaceae</taxon>
        <taxon>Lentinula</taxon>
    </lineage>
</organism>
<proteinExistence type="predicted"/>
<sequence>MLPSAFVKHCTVTYSLTFVQLNCTFCFPLKRTANHLTRRVKGLANFHPGCYLCKMECMSSLPVFVIMPLGGMSGWNHIEETLST</sequence>
<dbReference type="Proteomes" id="UP001150217">
    <property type="component" value="Unassembled WGS sequence"/>
</dbReference>
<keyword evidence="2" id="KW-1185">Reference proteome</keyword>
<dbReference type="EMBL" id="JANVFT010000106">
    <property type="protein sequence ID" value="KAJ4467591.1"/>
    <property type="molecule type" value="Genomic_DNA"/>
</dbReference>
<comment type="caution">
    <text evidence="1">The sequence shown here is derived from an EMBL/GenBank/DDBJ whole genome shotgun (WGS) entry which is preliminary data.</text>
</comment>
<reference evidence="1" key="1">
    <citation type="submission" date="2022-08" db="EMBL/GenBank/DDBJ databases">
        <title>A Global Phylogenomic Analysis of the Shiitake Genus Lentinula.</title>
        <authorList>
            <consortium name="DOE Joint Genome Institute"/>
            <person name="Sierra-Patev S."/>
            <person name="Min B."/>
            <person name="Naranjo-Ortiz M."/>
            <person name="Looney B."/>
            <person name="Konkel Z."/>
            <person name="Slot J.C."/>
            <person name="Sakamoto Y."/>
            <person name="Steenwyk J.L."/>
            <person name="Rokas A."/>
            <person name="Carro J."/>
            <person name="Camarero S."/>
            <person name="Ferreira P."/>
            <person name="Molpeceres G."/>
            <person name="Ruiz-Duenas F.J."/>
            <person name="Serrano A."/>
            <person name="Henrissat B."/>
            <person name="Drula E."/>
            <person name="Hughes K.W."/>
            <person name="Mata J.L."/>
            <person name="Ishikawa N.K."/>
            <person name="Vargas-Isla R."/>
            <person name="Ushijima S."/>
            <person name="Smith C.A."/>
            <person name="Ahrendt S."/>
            <person name="Andreopoulos W."/>
            <person name="He G."/>
            <person name="Labutti K."/>
            <person name="Lipzen A."/>
            <person name="Ng V."/>
            <person name="Riley R."/>
            <person name="Sandor L."/>
            <person name="Barry K."/>
            <person name="Martinez A.T."/>
            <person name="Xiao Y."/>
            <person name="Gibbons J.G."/>
            <person name="Terashima K."/>
            <person name="Grigoriev I.V."/>
            <person name="Hibbett D.S."/>
        </authorList>
    </citation>
    <scope>NUCLEOTIDE SEQUENCE</scope>
    <source>
        <strain evidence="1">RHP3577 ss4</strain>
    </source>
</reference>
<protein>
    <submittedName>
        <fullName evidence="1">Uncharacterized protein</fullName>
    </submittedName>
</protein>
<evidence type="ECO:0000313" key="1">
    <source>
        <dbReference type="EMBL" id="KAJ4467591.1"/>
    </source>
</evidence>
<gene>
    <name evidence="1" type="ORF">C8R41DRAFT_855369</name>
</gene>
<evidence type="ECO:0000313" key="2">
    <source>
        <dbReference type="Proteomes" id="UP001150217"/>
    </source>
</evidence>
<accession>A0ABQ8V012</accession>
<name>A0ABQ8V012_9AGAR</name>